<evidence type="ECO:0000313" key="1">
    <source>
        <dbReference type="EMBL" id="PNH10917.1"/>
    </source>
</evidence>
<accession>A0A2J8AEH0</accession>
<proteinExistence type="predicted"/>
<sequence length="177" mass="18732">MLAQVPSIAGMSSRQQIRGVARAPLVCTLVAALGRLEHSHGGLMAAIEEAVVYDMRPYDATDLCTLLYGFAATGTRADRLFARAGAALPRQLGRLEPEPLTQLAEAHAVQGAADDTLFEGIAAEVLMRSGHFTKQQVERIAASLRALGYAESEELMAAWRGDERAGGRGGGAGARSR</sequence>
<dbReference type="AlphaFoldDB" id="A0A2J8AEH0"/>
<evidence type="ECO:0000313" key="2">
    <source>
        <dbReference type="Proteomes" id="UP000236333"/>
    </source>
</evidence>
<protein>
    <submittedName>
        <fullName evidence="1">Uncharacterized protein</fullName>
    </submittedName>
</protein>
<dbReference type="Proteomes" id="UP000236333">
    <property type="component" value="Unassembled WGS sequence"/>
</dbReference>
<dbReference type="EMBL" id="PGGS01000043">
    <property type="protein sequence ID" value="PNH10917.1"/>
    <property type="molecule type" value="Genomic_DNA"/>
</dbReference>
<dbReference type="OrthoDB" id="550549at2759"/>
<keyword evidence="2" id="KW-1185">Reference proteome</keyword>
<reference evidence="1 2" key="1">
    <citation type="journal article" date="2017" name="Mol. Biol. Evol.">
        <title>The 4-celled Tetrabaena socialis nuclear genome reveals the essential components for genetic control of cell number at the origin of multicellularity in the volvocine lineage.</title>
        <authorList>
            <person name="Featherston J."/>
            <person name="Arakaki Y."/>
            <person name="Hanschen E.R."/>
            <person name="Ferris P.J."/>
            <person name="Michod R.E."/>
            <person name="Olson B.J.S.C."/>
            <person name="Nozaki H."/>
            <person name="Durand P.M."/>
        </authorList>
    </citation>
    <scope>NUCLEOTIDE SEQUENCE [LARGE SCALE GENOMIC DNA]</scope>
    <source>
        <strain evidence="1 2">NIES-571</strain>
    </source>
</reference>
<name>A0A2J8AEH0_9CHLO</name>
<organism evidence="1 2">
    <name type="scientific">Tetrabaena socialis</name>
    <dbReference type="NCBI Taxonomy" id="47790"/>
    <lineage>
        <taxon>Eukaryota</taxon>
        <taxon>Viridiplantae</taxon>
        <taxon>Chlorophyta</taxon>
        <taxon>core chlorophytes</taxon>
        <taxon>Chlorophyceae</taxon>
        <taxon>CS clade</taxon>
        <taxon>Chlamydomonadales</taxon>
        <taxon>Tetrabaenaceae</taxon>
        <taxon>Tetrabaena</taxon>
    </lineage>
</organism>
<comment type="caution">
    <text evidence="1">The sequence shown here is derived from an EMBL/GenBank/DDBJ whole genome shotgun (WGS) entry which is preliminary data.</text>
</comment>
<gene>
    <name evidence="1" type="ORF">TSOC_002286</name>
</gene>